<evidence type="ECO:0000256" key="1">
    <source>
        <dbReference type="SAM" id="Phobius"/>
    </source>
</evidence>
<evidence type="ECO:0000313" key="2">
    <source>
        <dbReference type="EMBL" id="GAA2503862.1"/>
    </source>
</evidence>
<comment type="caution">
    <text evidence="2">The sequence shown here is derived from an EMBL/GenBank/DDBJ whole genome shotgun (WGS) entry which is preliminary data.</text>
</comment>
<reference evidence="2 3" key="1">
    <citation type="journal article" date="2019" name="Int. J. Syst. Evol. Microbiol.">
        <title>The Global Catalogue of Microorganisms (GCM) 10K type strain sequencing project: providing services to taxonomists for standard genome sequencing and annotation.</title>
        <authorList>
            <consortium name="The Broad Institute Genomics Platform"/>
            <consortium name="The Broad Institute Genome Sequencing Center for Infectious Disease"/>
            <person name="Wu L."/>
            <person name="Ma J."/>
        </authorList>
    </citation>
    <scope>NUCLEOTIDE SEQUENCE [LARGE SCALE GENOMIC DNA]</scope>
    <source>
        <strain evidence="2 3">JCM 16259</strain>
    </source>
</reference>
<evidence type="ECO:0000313" key="3">
    <source>
        <dbReference type="Proteomes" id="UP001500730"/>
    </source>
</evidence>
<accession>A0ABN3MLD7</accession>
<sequence>MVNSGERTQGTRRPGWQCARMGVDEGIVTSLLALGALIGLLFAVTSVETRMGRRSDGRRPSGRR</sequence>
<protein>
    <submittedName>
        <fullName evidence="2">Uncharacterized protein</fullName>
    </submittedName>
</protein>
<name>A0ABN3MLD7_9MICO</name>
<keyword evidence="1" id="KW-1133">Transmembrane helix</keyword>
<gene>
    <name evidence="2" type="ORF">GCM10009858_47150</name>
</gene>
<keyword evidence="1" id="KW-0472">Membrane</keyword>
<dbReference type="EMBL" id="BAAARE010000052">
    <property type="protein sequence ID" value="GAA2503862.1"/>
    <property type="molecule type" value="Genomic_DNA"/>
</dbReference>
<feature type="transmembrane region" description="Helical" evidence="1">
    <location>
        <begin position="26"/>
        <end position="44"/>
    </location>
</feature>
<dbReference type="Proteomes" id="UP001500730">
    <property type="component" value="Unassembled WGS sequence"/>
</dbReference>
<keyword evidence="3" id="KW-1185">Reference proteome</keyword>
<organism evidence="2 3">
    <name type="scientific">Terrabacter carboxydivorans</name>
    <dbReference type="NCBI Taxonomy" id="619730"/>
    <lineage>
        <taxon>Bacteria</taxon>
        <taxon>Bacillati</taxon>
        <taxon>Actinomycetota</taxon>
        <taxon>Actinomycetes</taxon>
        <taxon>Micrococcales</taxon>
        <taxon>Intrasporangiaceae</taxon>
        <taxon>Terrabacter</taxon>
    </lineage>
</organism>
<keyword evidence="1" id="KW-0812">Transmembrane</keyword>
<proteinExistence type="predicted"/>